<dbReference type="Proteomes" id="UP001317779">
    <property type="component" value="Chromosome"/>
</dbReference>
<reference evidence="2 3" key="1">
    <citation type="submission" date="2022-12" db="EMBL/GenBank/DDBJ databases">
        <title>Microbacterium terricola strain KV-448 chromosome, complete genome.</title>
        <authorList>
            <person name="Oshima T."/>
            <person name="Moriya T."/>
            <person name="Bessho Y."/>
        </authorList>
    </citation>
    <scope>NUCLEOTIDE SEQUENCE [LARGE SCALE GENOMIC DNA]</scope>
    <source>
        <strain evidence="2 3">KV-448</strain>
    </source>
</reference>
<feature type="transmembrane region" description="Helical" evidence="1">
    <location>
        <begin position="26"/>
        <end position="52"/>
    </location>
</feature>
<feature type="transmembrane region" description="Helical" evidence="1">
    <location>
        <begin position="64"/>
        <end position="88"/>
    </location>
</feature>
<gene>
    <name evidence="2" type="ORF">Microterr_15690</name>
</gene>
<keyword evidence="3" id="KW-1185">Reference proteome</keyword>
<keyword evidence="1" id="KW-1133">Transmembrane helix</keyword>
<sequence>MSGAANGTAGTHGPSAGARPAPALPVWLIAAIAGVFALLYAFVVWTALGFLLQQAGGAQGLTGYGWFVLALPIAFPVVVFALAFAIAWRRSILPFTLVMLTGLALIAAFWLDVLAYAAASPSLYLS</sequence>
<feature type="transmembrane region" description="Helical" evidence="1">
    <location>
        <begin position="95"/>
        <end position="119"/>
    </location>
</feature>
<evidence type="ECO:0000256" key="1">
    <source>
        <dbReference type="SAM" id="Phobius"/>
    </source>
</evidence>
<keyword evidence="1" id="KW-0812">Transmembrane</keyword>
<evidence type="ECO:0000313" key="3">
    <source>
        <dbReference type="Proteomes" id="UP001317779"/>
    </source>
</evidence>
<evidence type="ECO:0008006" key="4">
    <source>
        <dbReference type="Google" id="ProtNLM"/>
    </source>
</evidence>
<keyword evidence="1" id="KW-0472">Membrane</keyword>
<dbReference type="RefSeq" id="WP_263798505.1">
    <property type="nucleotide sequence ID" value="NZ_AP027141.1"/>
</dbReference>
<accession>A0ABM8DZ78</accession>
<name>A0ABM8DZ78_9MICO</name>
<proteinExistence type="predicted"/>
<evidence type="ECO:0000313" key="2">
    <source>
        <dbReference type="EMBL" id="BDV30909.1"/>
    </source>
</evidence>
<organism evidence="2 3">
    <name type="scientific">Microbacterium terricola</name>
    <dbReference type="NCBI Taxonomy" id="344163"/>
    <lineage>
        <taxon>Bacteria</taxon>
        <taxon>Bacillati</taxon>
        <taxon>Actinomycetota</taxon>
        <taxon>Actinomycetes</taxon>
        <taxon>Micrococcales</taxon>
        <taxon>Microbacteriaceae</taxon>
        <taxon>Microbacterium</taxon>
    </lineage>
</organism>
<protein>
    <recommendedName>
        <fullName evidence="4">Bacitracin resistance protein</fullName>
    </recommendedName>
</protein>
<dbReference type="EMBL" id="AP027141">
    <property type="protein sequence ID" value="BDV30909.1"/>
    <property type="molecule type" value="Genomic_DNA"/>
</dbReference>